<evidence type="ECO:0000313" key="1">
    <source>
        <dbReference type="EMBL" id="GLQ02667.1"/>
    </source>
</evidence>
<sequence length="60" mass="7026">MPACANAFCELKAKKLTKQITVNKRMTNPLENNKLLKLTDFQAQKKRLKRFFNINQNCAR</sequence>
<proteinExistence type="predicted"/>
<organism evidence="1 2">
    <name type="scientific">Pseudoalteromonas tetraodonis GFC</name>
    <dbReference type="NCBI Taxonomy" id="1315271"/>
    <lineage>
        <taxon>Bacteria</taxon>
        <taxon>Pseudomonadati</taxon>
        <taxon>Pseudomonadota</taxon>
        <taxon>Gammaproteobacteria</taxon>
        <taxon>Alteromonadales</taxon>
        <taxon>Pseudoalteromonadaceae</taxon>
        <taxon>Pseudoalteromonas</taxon>
    </lineage>
</organism>
<keyword evidence="2" id="KW-1185">Reference proteome</keyword>
<gene>
    <name evidence="1" type="ORF">GCM10007914_15480</name>
</gene>
<accession>A0AA37S305</accession>
<dbReference type="Proteomes" id="UP001161408">
    <property type="component" value="Unassembled WGS sequence"/>
</dbReference>
<dbReference type="AlphaFoldDB" id="A0AA37S305"/>
<reference evidence="1" key="2">
    <citation type="submission" date="2023-01" db="EMBL/GenBank/DDBJ databases">
        <title>Draft genome sequence of Pseudoalteromonas tetraodonis strain NBRC 103034.</title>
        <authorList>
            <person name="Sun Q."/>
            <person name="Mori K."/>
        </authorList>
    </citation>
    <scope>NUCLEOTIDE SEQUENCE</scope>
    <source>
        <strain evidence="1">NBRC 103034</strain>
    </source>
</reference>
<comment type="caution">
    <text evidence="1">The sequence shown here is derived from an EMBL/GenBank/DDBJ whole genome shotgun (WGS) entry which is preliminary data.</text>
</comment>
<evidence type="ECO:0000313" key="2">
    <source>
        <dbReference type="Proteomes" id="UP001161408"/>
    </source>
</evidence>
<reference evidence="1" key="1">
    <citation type="journal article" date="2014" name="Int. J. Syst. Evol. Microbiol.">
        <title>Complete genome sequence of Corynebacterium casei LMG S-19264T (=DSM 44701T), isolated from a smear-ripened cheese.</title>
        <authorList>
            <consortium name="US DOE Joint Genome Institute (JGI-PGF)"/>
            <person name="Walter F."/>
            <person name="Albersmeier A."/>
            <person name="Kalinowski J."/>
            <person name="Ruckert C."/>
        </authorList>
    </citation>
    <scope>NUCLEOTIDE SEQUENCE</scope>
    <source>
        <strain evidence="1">NBRC 103034</strain>
    </source>
</reference>
<name>A0AA37S305_9GAMM</name>
<protein>
    <submittedName>
        <fullName evidence="1">Uncharacterized protein</fullName>
    </submittedName>
</protein>
<dbReference type="EMBL" id="BSNE01000011">
    <property type="protein sequence ID" value="GLQ02667.1"/>
    <property type="molecule type" value="Genomic_DNA"/>
</dbReference>